<organism evidence="10 11">
    <name type="scientific">Hoeflea prorocentri</name>
    <dbReference type="NCBI Taxonomy" id="1922333"/>
    <lineage>
        <taxon>Bacteria</taxon>
        <taxon>Pseudomonadati</taxon>
        <taxon>Pseudomonadota</taxon>
        <taxon>Alphaproteobacteria</taxon>
        <taxon>Hyphomicrobiales</taxon>
        <taxon>Rhizobiaceae</taxon>
        <taxon>Hoeflea</taxon>
    </lineage>
</organism>
<feature type="transmembrane region" description="Helical" evidence="8">
    <location>
        <begin position="213"/>
        <end position="237"/>
    </location>
</feature>
<dbReference type="InterPro" id="IPR011701">
    <property type="entry name" value="MFS"/>
</dbReference>
<keyword evidence="6 8" id="KW-1133">Transmembrane helix</keyword>
<dbReference type="InterPro" id="IPR020846">
    <property type="entry name" value="MFS_dom"/>
</dbReference>
<evidence type="ECO:0000256" key="5">
    <source>
        <dbReference type="ARBA" id="ARBA00022692"/>
    </source>
</evidence>
<evidence type="ECO:0000256" key="3">
    <source>
        <dbReference type="ARBA" id="ARBA00022448"/>
    </source>
</evidence>
<dbReference type="PROSITE" id="PS50850">
    <property type="entry name" value="MFS"/>
    <property type="match status" value="1"/>
</dbReference>
<evidence type="ECO:0000256" key="7">
    <source>
        <dbReference type="ARBA" id="ARBA00023136"/>
    </source>
</evidence>
<dbReference type="Gene3D" id="1.20.1250.20">
    <property type="entry name" value="MFS general substrate transporter like domains"/>
    <property type="match status" value="1"/>
</dbReference>
<dbReference type="PANTHER" id="PTHR43271:SF2">
    <property type="entry name" value="BLL2771 PROTEIN"/>
    <property type="match status" value="1"/>
</dbReference>
<comment type="subcellular location">
    <subcellularLocation>
        <location evidence="1">Cell membrane</location>
        <topology evidence="1">Multi-pass membrane protein</topology>
    </subcellularLocation>
</comment>
<proteinExistence type="inferred from homology"/>
<feature type="transmembrane region" description="Helical" evidence="8">
    <location>
        <begin position="114"/>
        <end position="131"/>
    </location>
</feature>
<dbReference type="Proteomes" id="UP001151234">
    <property type="component" value="Unassembled WGS sequence"/>
</dbReference>
<feature type="transmembrane region" description="Helical" evidence="8">
    <location>
        <begin position="249"/>
        <end position="267"/>
    </location>
</feature>
<feature type="transmembrane region" description="Helical" evidence="8">
    <location>
        <begin position="51"/>
        <end position="79"/>
    </location>
</feature>
<dbReference type="EMBL" id="JAPJZI010000002">
    <property type="protein sequence ID" value="MDA5401496.1"/>
    <property type="molecule type" value="Genomic_DNA"/>
</dbReference>
<evidence type="ECO:0000313" key="11">
    <source>
        <dbReference type="Proteomes" id="UP001151234"/>
    </source>
</evidence>
<evidence type="ECO:0000313" key="10">
    <source>
        <dbReference type="EMBL" id="MDA5401496.1"/>
    </source>
</evidence>
<keyword evidence="3" id="KW-0813">Transport</keyword>
<dbReference type="AlphaFoldDB" id="A0A9X3UNB5"/>
<dbReference type="PANTHER" id="PTHR43271">
    <property type="entry name" value="BLL2771 PROTEIN"/>
    <property type="match status" value="1"/>
</dbReference>
<feature type="transmembrane region" description="Helical" evidence="8">
    <location>
        <begin position="337"/>
        <end position="362"/>
    </location>
</feature>
<evidence type="ECO:0000259" key="9">
    <source>
        <dbReference type="PROSITE" id="PS50850"/>
    </source>
</evidence>
<comment type="caution">
    <text evidence="10">The sequence shown here is derived from an EMBL/GenBank/DDBJ whole genome shotgun (WGS) entry which is preliminary data.</text>
</comment>
<reference evidence="10" key="1">
    <citation type="submission" date="2022-11" db="EMBL/GenBank/DDBJ databases">
        <title>Draft genome sequence of Hoeflea poritis E7-10 and Hoeflea prorocentri PM5-8, separated from scleractinian coral Porites lutea and marine dinoflagellate.</title>
        <authorList>
            <person name="Zhang G."/>
            <person name="Wei Q."/>
            <person name="Cai L."/>
        </authorList>
    </citation>
    <scope>NUCLEOTIDE SEQUENCE</scope>
    <source>
        <strain evidence="10">PM5-8</strain>
    </source>
</reference>
<dbReference type="SUPFAM" id="SSF103473">
    <property type="entry name" value="MFS general substrate transporter"/>
    <property type="match status" value="1"/>
</dbReference>
<feature type="transmembrane region" description="Helical" evidence="8">
    <location>
        <begin position="12"/>
        <end position="31"/>
    </location>
</feature>
<evidence type="ECO:0000256" key="8">
    <source>
        <dbReference type="SAM" id="Phobius"/>
    </source>
</evidence>
<feature type="transmembrane region" description="Helical" evidence="8">
    <location>
        <begin position="138"/>
        <end position="157"/>
    </location>
</feature>
<keyword evidence="11" id="KW-1185">Reference proteome</keyword>
<gene>
    <name evidence="10" type="ORF">OQ273_23215</name>
</gene>
<name>A0A9X3UNB5_9HYPH</name>
<keyword evidence="4" id="KW-1003">Cell membrane</keyword>
<keyword evidence="5 8" id="KW-0812">Transmembrane</keyword>
<sequence>METEKERSKWQSRAIWTAVYALSVLAAAQVGRISPTFEMLAQSFDVNFVGFGWFVSLITFASALSGIAAGLLVVAFGLIRSIILGAYLLAALTLLASVSPSFQILLVLRILEGFAYLAVVVAAPTIIAATVRPDQQATALAFWGTFFIAGISLASALGGSIAQELGWRAWFALCGVATASAAVVASRYLPGVPPPMSGEVAFRTTIRQLSKSLWTLSAAFLITTLLSVAILSMLPLYLSDRFSISMTEAGGLTGLIALGSLAGNLFYGRINSRVADRSIYVLSAIGAASASVFAFGAMNLVVAVIGCVAVLFFVGALVAMCFAAVPRLSNGTSQVGAANGMLTQMGGLGALVGPPVIGAIAASFGWPALVYLLATLCLVELVLLSKALK</sequence>
<feature type="transmembrane region" description="Helical" evidence="8">
    <location>
        <begin position="368"/>
        <end position="388"/>
    </location>
</feature>
<feature type="domain" description="Major facilitator superfamily (MFS) profile" evidence="9">
    <location>
        <begin position="15"/>
        <end position="389"/>
    </location>
</feature>
<evidence type="ECO:0000256" key="2">
    <source>
        <dbReference type="ARBA" id="ARBA00008335"/>
    </source>
</evidence>
<evidence type="ECO:0000256" key="1">
    <source>
        <dbReference type="ARBA" id="ARBA00004651"/>
    </source>
</evidence>
<feature type="transmembrane region" description="Helical" evidence="8">
    <location>
        <begin position="279"/>
        <end position="297"/>
    </location>
</feature>
<keyword evidence="7 8" id="KW-0472">Membrane</keyword>
<accession>A0A9X3UNB5</accession>
<evidence type="ECO:0000256" key="6">
    <source>
        <dbReference type="ARBA" id="ARBA00022989"/>
    </source>
</evidence>
<evidence type="ECO:0000256" key="4">
    <source>
        <dbReference type="ARBA" id="ARBA00022475"/>
    </source>
</evidence>
<feature type="transmembrane region" description="Helical" evidence="8">
    <location>
        <begin position="303"/>
        <end position="325"/>
    </location>
</feature>
<dbReference type="RefSeq" id="WP_267993480.1">
    <property type="nucleotide sequence ID" value="NZ_JAPJZI010000002.1"/>
</dbReference>
<feature type="transmembrane region" description="Helical" evidence="8">
    <location>
        <begin position="86"/>
        <end position="108"/>
    </location>
</feature>
<dbReference type="GO" id="GO:0022857">
    <property type="term" value="F:transmembrane transporter activity"/>
    <property type="evidence" value="ECO:0007669"/>
    <property type="project" value="InterPro"/>
</dbReference>
<dbReference type="InterPro" id="IPR036259">
    <property type="entry name" value="MFS_trans_sf"/>
</dbReference>
<feature type="transmembrane region" description="Helical" evidence="8">
    <location>
        <begin position="169"/>
        <end position="189"/>
    </location>
</feature>
<dbReference type="Pfam" id="PF07690">
    <property type="entry name" value="MFS_1"/>
    <property type="match status" value="1"/>
</dbReference>
<comment type="similarity">
    <text evidence="2">Belongs to the major facilitator superfamily.</text>
</comment>
<protein>
    <submittedName>
        <fullName evidence="10">MFS transporter</fullName>
    </submittedName>
</protein>
<dbReference type="GO" id="GO:0005886">
    <property type="term" value="C:plasma membrane"/>
    <property type="evidence" value="ECO:0007669"/>
    <property type="project" value="UniProtKB-SubCell"/>
</dbReference>